<proteinExistence type="predicted"/>
<accession>X1N9P8</accession>
<comment type="caution">
    <text evidence="1">The sequence shown here is derived from an EMBL/GenBank/DDBJ whole genome shotgun (WGS) entry which is preliminary data.</text>
</comment>
<dbReference type="EMBL" id="BARV01009362">
    <property type="protein sequence ID" value="GAI15359.1"/>
    <property type="molecule type" value="Genomic_DNA"/>
</dbReference>
<protein>
    <submittedName>
        <fullName evidence="1">Uncharacterized protein</fullName>
    </submittedName>
</protein>
<dbReference type="AlphaFoldDB" id="X1N9P8"/>
<feature type="non-terminal residue" evidence="1">
    <location>
        <position position="1"/>
    </location>
</feature>
<organism evidence="1">
    <name type="scientific">marine sediment metagenome</name>
    <dbReference type="NCBI Taxonomy" id="412755"/>
    <lineage>
        <taxon>unclassified sequences</taxon>
        <taxon>metagenomes</taxon>
        <taxon>ecological metagenomes</taxon>
    </lineage>
</organism>
<reference evidence="1" key="1">
    <citation type="journal article" date="2014" name="Front. Microbiol.">
        <title>High frequency of phylogenetically diverse reductive dehalogenase-homologous genes in deep subseafloor sedimentary metagenomes.</title>
        <authorList>
            <person name="Kawai M."/>
            <person name="Futagami T."/>
            <person name="Toyoda A."/>
            <person name="Takaki Y."/>
            <person name="Nishi S."/>
            <person name="Hori S."/>
            <person name="Arai W."/>
            <person name="Tsubouchi T."/>
            <person name="Morono Y."/>
            <person name="Uchiyama I."/>
            <person name="Ito T."/>
            <person name="Fujiyama A."/>
            <person name="Inagaki F."/>
            <person name="Takami H."/>
        </authorList>
    </citation>
    <scope>NUCLEOTIDE SEQUENCE</scope>
    <source>
        <strain evidence="1">Expedition CK06-06</strain>
    </source>
</reference>
<gene>
    <name evidence="1" type="ORF">S06H3_18494</name>
</gene>
<evidence type="ECO:0000313" key="1">
    <source>
        <dbReference type="EMBL" id="GAI15359.1"/>
    </source>
</evidence>
<sequence length="48" mass="5842">LRSPDPELKDILRRNLGPFLLRHRKQIDRREDDISLMKFIERIQNSPD</sequence>
<name>X1N9P8_9ZZZZ</name>